<evidence type="ECO:0000313" key="2">
    <source>
        <dbReference type="Proteomes" id="UP000192872"/>
    </source>
</evidence>
<organism evidence="1 2">
    <name type="scientific">Candidatus Raskinella chloraquaticus</name>
    <dbReference type="NCBI Taxonomy" id="1951219"/>
    <lineage>
        <taxon>Bacteria</taxon>
        <taxon>Pseudomonadati</taxon>
        <taxon>Pseudomonadota</taxon>
        <taxon>Alphaproteobacteria</taxon>
        <taxon>Hyphomicrobiales</taxon>
        <taxon>Phreatobacteraceae</taxon>
        <taxon>Candidatus Raskinella</taxon>
    </lineage>
</organism>
<evidence type="ECO:0000313" key="1">
    <source>
        <dbReference type="EMBL" id="OQW51371.1"/>
    </source>
</evidence>
<comment type="caution">
    <text evidence="1">The sequence shown here is derived from an EMBL/GenBank/DDBJ whole genome shotgun (WGS) entry which is preliminary data.</text>
</comment>
<name>A0A1W9HVV3_9HYPH</name>
<reference evidence="1 2" key="1">
    <citation type="journal article" date="2017" name="Water Res.">
        <title>Comammox in drinking water systems.</title>
        <authorList>
            <person name="Wang Y."/>
            <person name="Ma L."/>
            <person name="Mao Y."/>
            <person name="Jiang X."/>
            <person name="Xia Y."/>
            <person name="Yu K."/>
            <person name="Li B."/>
            <person name="Zhang T."/>
        </authorList>
    </citation>
    <scope>NUCLEOTIDE SEQUENCE [LARGE SCALE GENOMIC DNA]</scope>
    <source>
        <strain evidence="1">SG_bin8</strain>
    </source>
</reference>
<sequence>MSEKDHLMRPTTMVLVLSVLMVAGCASRPQFGQRLQVATPGTVVNAPVRIVRDVITDSARRRGTAITLVGDGLILEAPLAETRVEVEETCGPHRPGRKTRVVLTTVPAGGGTLLSEDRYIVDGAQTCYLRLSPEDAAQSRNALNRIKATAEEIQRRISAHAALQ</sequence>
<dbReference type="AlphaFoldDB" id="A0A1W9HVV3"/>
<gene>
    <name evidence="1" type="ORF">A4S15_11090</name>
</gene>
<dbReference type="STRING" id="1827387.A4S15_11090"/>
<dbReference type="Proteomes" id="UP000192872">
    <property type="component" value="Unassembled WGS sequence"/>
</dbReference>
<dbReference type="EMBL" id="LWDL01000019">
    <property type="protein sequence ID" value="OQW51371.1"/>
    <property type="molecule type" value="Genomic_DNA"/>
</dbReference>
<protein>
    <submittedName>
        <fullName evidence="1">Uncharacterized protein</fullName>
    </submittedName>
</protein>
<accession>A0A1W9HVV3</accession>
<dbReference type="PROSITE" id="PS51257">
    <property type="entry name" value="PROKAR_LIPOPROTEIN"/>
    <property type="match status" value="1"/>
</dbReference>
<proteinExistence type="predicted"/>